<dbReference type="InterPro" id="IPR010998">
    <property type="entry name" value="Integrase_recombinase_N"/>
</dbReference>
<dbReference type="Pfam" id="PF00589">
    <property type="entry name" value="Phage_integrase"/>
    <property type="match status" value="1"/>
</dbReference>
<feature type="domain" description="Core-binding (CB)" evidence="7">
    <location>
        <begin position="1"/>
        <end position="87"/>
    </location>
</feature>
<keyword evidence="4" id="KW-0233">DNA recombination</keyword>
<evidence type="ECO:0000259" key="6">
    <source>
        <dbReference type="PROSITE" id="PS51898"/>
    </source>
</evidence>
<comment type="similarity">
    <text evidence="1">Belongs to the 'phage' integrase family.</text>
</comment>
<keyword evidence="3 5" id="KW-0238">DNA-binding</keyword>
<gene>
    <name evidence="8" type="ORF">BWGO95_01492</name>
</gene>
<dbReference type="InterPro" id="IPR044068">
    <property type="entry name" value="CB"/>
</dbReference>
<proteinExistence type="inferred from homology"/>
<dbReference type="CDD" id="cd00397">
    <property type="entry name" value="DNA_BRE_C"/>
    <property type="match status" value="1"/>
</dbReference>
<protein>
    <recommendedName>
        <fullName evidence="10">Integrase</fullName>
    </recommendedName>
</protein>
<dbReference type="AlphaFoldDB" id="A0A1G4EMU1"/>
<name>A0A1G4EMU1_BACMY</name>
<dbReference type="GO" id="GO:0006310">
    <property type="term" value="P:DNA recombination"/>
    <property type="evidence" value="ECO:0007669"/>
    <property type="project" value="UniProtKB-KW"/>
</dbReference>
<evidence type="ECO:0008006" key="10">
    <source>
        <dbReference type="Google" id="ProtNLM"/>
    </source>
</evidence>
<evidence type="ECO:0000256" key="2">
    <source>
        <dbReference type="ARBA" id="ARBA00022908"/>
    </source>
</evidence>
<dbReference type="InterPro" id="IPR002104">
    <property type="entry name" value="Integrase_catalytic"/>
</dbReference>
<reference evidence="8 9" key="1">
    <citation type="submission" date="2016-08" db="EMBL/GenBank/DDBJ databases">
        <authorList>
            <person name="Seilhamer J.J."/>
        </authorList>
    </citation>
    <scope>NUCLEOTIDE SEQUENCE [LARGE SCALE GENOMIC DNA]</scope>
    <source>
        <strain evidence="8 9">SDA_GO95</strain>
    </source>
</reference>
<evidence type="ECO:0000313" key="9">
    <source>
        <dbReference type="Proteomes" id="UP000195696"/>
    </source>
</evidence>
<evidence type="ECO:0000256" key="1">
    <source>
        <dbReference type="ARBA" id="ARBA00008857"/>
    </source>
</evidence>
<dbReference type="EMBL" id="FMAK01000026">
    <property type="protein sequence ID" value="SCB67369.1"/>
    <property type="molecule type" value="Genomic_DNA"/>
</dbReference>
<feature type="domain" description="Tyr recombinase" evidence="6">
    <location>
        <begin position="107"/>
        <end position="294"/>
    </location>
</feature>
<dbReference type="PROSITE" id="PS51900">
    <property type="entry name" value="CB"/>
    <property type="match status" value="1"/>
</dbReference>
<dbReference type="Gene3D" id="1.10.443.10">
    <property type="entry name" value="Intergrase catalytic core"/>
    <property type="match status" value="1"/>
</dbReference>
<sequence length="304" mass="36299">MLLKFAIKEFLDDRELKNLSFHTIKSYKGILRQFESFCVEKGLFDTHKITTKIAKEFLIYCKYELKNTVSTINGKTRTLKIFFRYLEEEEIAEENPFKKIKFSKEDIVMDVLTDQQVKKVLDYFDRGYFKGSNFALMRNRMVVVFLISTGLRREELVNLKWSDVDMKNRTIMTYGKKRSVATIPYTRKLQKELAEYKMFLEFYFEGEEDIVYVFPDKTNRQLSTEAISTLFKRLKKDLKMEGLNCHAFRRYFASKCLKMGMDSLNLQRLMRHETLQMTDRYVKLYGHALHGVNDKYNPLNFIEI</sequence>
<evidence type="ECO:0000313" key="8">
    <source>
        <dbReference type="EMBL" id="SCB67369.1"/>
    </source>
</evidence>
<keyword evidence="2" id="KW-0229">DNA integration</keyword>
<dbReference type="PANTHER" id="PTHR30349">
    <property type="entry name" value="PHAGE INTEGRASE-RELATED"/>
    <property type="match status" value="1"/>
</dbReference>
<organism evidence="8 9">
    <name type="scientific">Bacillus mycoides</name>
    <dbReference type="NCBI Taxonomy" id="1405"/>
    <lineage>
        <taxon>Bacteria</taxon>
        <taxon>Bacillati</taxon>
        <taxon>Bacillota</taxon>
        <taxon>Bacilli</taxon>
        <taxon>Bacillales</taxon>
        <taxon>Bacillaceae</taxon>
        <taxon>Bacillus</taxon>
        <taxon>Bacillus cereus group</taxon>
    </lineage>
</organism>
<dbReference type="GO" id="GO:0015074">
    <property type="term" value="P:DNA integration"/>
    <property type="evidence" value="ECO:0007669"/>
    <property type="project" value="UniProtKB-KW"/>
</dbReference>
<accession>A0A1G4EMU1</accession>
<dbReference type="GO" id="GO:0003677">
    <property type="term" value="F:DNA binding"/>
    <property type="evidence" value="ECO:0007669"/>
    <property type="project" value="UniProtKB-UniRule"/>
</dbReference>
<dbReference type="PANTHER" id="PTHR30349:SF41">
    <property type="entry name" value="INTEGRASE_RECOMBINASE PROTEIN MJ0367-RELATED"/>
    <property type="match status" value="1"/>
</dbReference>
<dbReference type="Gene3D" id="1.10.150.130">
    <property type="match status" value="1"/>
</dbReference>
<evidence type="ECO:0000256" key="4">
    <source>
        <dbReference type="ARBA" id="ARBA00023172"/>
    </source>
</evidence>
<dbReference type="Proteomes" id="UP000195696">
    <property type="component" value="Unassembled WGS sequence"/>
</dbReference>
<dbReference type="InterPro" id="IPR004107">
    <property type="entry name" value="Integrase_SAM-like_N"/>
</dbReference>
<dbReference type="InterPro" id="IPR011010">
    <property type="entry name" value="DNA_brk_join_enz"/>
</dbReference>
<dbReference type="InterPro" id="IPR013762">
    <property type="entry name" value="Integrase-like_cat_sf"/>
</dbReference>
<dbReference type="InterPro" id="IPR050090">
    <property type="entry name" value="Tyrosine_recombinase_XerCD"/>
</dbReference>
<dbReference type="SUPFAM" id="SSF56349">
    <property type="entry name" value="DNA breaking-rejoining enzymes"/>
    <property type="match status" value="1"/>
</dbReference>
<evidence type="ECO:0000256" key="3">
    <source>
        <dbReference type="ARBA" id="ARBA00023125"/>
    </source>
</evidence>
<evidence type="ECO:0000259" key="7">
    <source>
        <dbReference type="PROSITE" id="PS51900"/>
    </source>
</evidence>
<evidence type="ECO:0000256" key="5">
    <source>
        <dbReference type="PROSITE-ProRule" id="PRU01248"/>
    </source>
</evidence>
<dbReference type="Pfam" id="PF13495">
    <property type="entry name" value="Phage_int_SAM_4"/>
    <property type="match status" value="1"/>
</dbReference>
<dbReference type="PROSITE" id="PS51898">
    <property type="entry name" value="TYR_RECOMBINASE"/>
    <property type="match status" value="1"/>
</dbReference>